<evidence type="ECO:0000256" key="8">
    <source>
        <dbReference type="ARBA" id="ARBA00023136"/>
    </source>
</evidence>
<evidence type="ECO:0000256" key="1">
    <source>
        <dbReference type="ARBA" id="ARBA00004477"/>
    </source>
</evidence>
<evidence type="ECO:0000256" key="7">
    <source>
        <dbReference type="ARBA" id="ARBA00022989"/>
    </source>
</evidence>
<gene>
    <name evidence="11" type="ORF">BCR37DRAFT_217939</name>
</gene>
<comment type="caution">
    <text evidence="11">The sequence shown here is derived from an EMBL/GenBank/DDBJ whole genome shotgun (WGS) entry which is preliminary data.</text>
</comment>
<proteinExistence type="inferred from homology"/>
<feature type="transmembrane region" description="Helical" evidence="10">
    <location>
        <begin position="12"/>
        <end position="31"/>
    </location>
</feature>
<comment type="similarity">
    <text evidence="3">Belongs to the PIGS family.</text>
</comment>
<dbReference type="AlphaFoldDB" id="A0A1Y2FQR1"/>
<evidence type="ECO:0000256" key="3">
    <source>
        <dbReference type="ARBA" id="ARBA00005316"/>
    </source>
</evidence>
<keyword evidence="5 10" id="KW-0812">Transmembrane</keyword>
<dbReference type="GO" id="GO:0042765">
    <property type="term" value="C:GPI-anchor transamidase complex"/>
    <property type="evidence" value="ECO:0007669"/>
    <property type="project" value="InterPro"/>
</dbReference>
<dbReference type="Pfam" id="PF10510">
    <property type="entry name" value="PIG-S"/>
    <property type="match status" value="1"/>
</dbReference>
<dbReference type="STRING" id="56484.A0A1Y2FQR1"/>
<dbReference type="GO" id="GO:0006506">
    <property type="term" value="P:GPI anchor biosynthetic process"/>
    <property type="evidence" value="ECO:0007669"/>
    <property type="project" value="UniProtKB-UniPathway"/>
</dbReference>
<comment type="pathway">
    <text evidence="2">Glycolipid biosynthesis; glycosylphosphatidylinositol-anchor biosynthesis.</text>
</comment>
<dbReference type="UniPathway" id="UPA00196"/>
<reference evidence="11 12" key="1">
    <citation type="submission" date="2016-07" db="EMBL/GenBank/DDBJ databases">
        <title>Pervasive Adenine N6-methylation of Active Genes in Fungi.</title>
        <authorList>
            <consortium name="DOE Joint Genome Institute"/>
            <person name="Mondo S.J."/>
            <person name="Dannebaum R.O."/>
            <person name="Kuo R.C."/>
            <person name="Labutti K."/>
            <person name="Haridas S."/>
            <person name="Kuo A."/>
            <person name="Salamov A."/>
            <person name="Ahrendt S.R."/>
            <person name="Lipzen A."/>
            <person name="Sullivan W."/>
            <person name="Andreopoulos W.B."/>
            <person name="Clum A."/>
            <person name="Lindquist E."/>
            <person name="Daum C."/>
            <person name="Ramamoorthy G.K."/>
            <person name="Gryganskyi A."/>
            <person name="Culley D."/>
            <person name="Magnuson J.K."/>
            <person name="James T.Y."/>
            <person name="O'Malley M.A."/>
            <person name="Stajich J.E."/>
            <person name="Spatafora J.W."/>
            <person name="Visel A."/>
            <person name="Grigoriev I.V."/>
        </authorList>
    </citation>
    <scope>NUCLEOTIDE SEQUENCE [LARGE SCALE GENOMIC DNA]</scope>
    <source>
        <strain evidence="11 12">12-1054</strain>
    </source>
</reference>
<dbReference type="PANTHER" id="PTHR21072">
    <property type="entry name" value="GPI TRANSAMIDASE COMPONENT PIG-S"/>
    <property type="match status" value="1"/>
</dbReference>
<evidence type="ECO:0000256" key="6">
    <source>
        <dbReference type="ARBA" id="ARBA00022824"/>
    </source>
</evidence>
<keyword evidence="12" id="KW-1185">Reference proteome</keyword>
<accession>A0A1Y2FQR1</accession>
<protein>
    <submittedName>
        <fullName evidence="11">Phosphatidylinositol-glycan biosynthesis class S protein</fullName>
    </submittedName>
</protein>
<dbReference type="InterPro" id="IPR019540">
    <property type="entry name" value="PtdIno-glycan_biosynth_class_S"/>
</dbReference>
<dbReference type="GeneID" id="63783038"/>
<dbReference type="GO" id="GO:0016255">
    <property type="term" value="P:attachment of GPI anchor to protein"/>
    <property type="evidence" value="ECO:0007669"/>
    <property type="project" value="InterPro"/>
</dbReference>
<evidence type="ECO:0000256" key="10">
    <source>
        <dbReference type="SAM" id="Phobius"/>
    </source>
</evidence>
<evidence type="ECO:0000313" key="11">
    <source>
        <dbReference type="EMBL" id="ORY86318.1"/>
    </source>
</evidence>
<dbReference type="RefSeq" id="XP_040727500.1">
    <property type="nucleotide sequence ID" value="XM_040866439.1"/>
</dbReference>
<evidence type="ECO:0000256" key="2">
    <source>
        <dbReference type="ARBA" id="ARBA00004687"/>
    </source>
</evidence>
<evidence type="ECO:0000256" key="4">
    <source>
        <dbReference type="ARBA" id="ARBA00022502"/>
    </source>
</evidence>
<keyword evidence="8 10" id="KW-0472">Membrane</keyword>
<comment type="subcellular location">
    <subcellularLocation>
        <location evidence="1">Endoplasmic reticulum membrane</location>
        <topology evidence="1">Multi-pass membrane protein</topology>
    </subcellularLocation>
</comment>
<dbReference type="EMBL" id="MCFI01000003">
    <property type="protein sequence ID" value="ORY86318.1"/>
    <property type="molecule type" value="Genomic_DNA"/>
</dbReference>
<keyword evidence="4" id="KW-0337">GPI-anchor biosynthesis</keyword>
<dbReference type="Proteomes" id="UP000193685">
    <property type="component" value="Unassembled WGS sequence"/>
</dbReference>
<dbReference type="OrthoDB" id="28748at2759"/>
<dbReference type="OMA" id="AEHKYAV"/>
<sequence length="492" mass="54536">MAISHDETAKRRGVLLAFWAVFLLGLPMWYLTTQVSRAPLPALPTWAPLKPIFPISIQLEEDTLAGVSALAIQKLNSVQDVYHFSTETAAARDTWTVQVKLGAQQAIQFDENKSRTITLTVPATQDHASIADAVAETLQKLTGDERQTMAASRISARASADLRVVNYAPRFNLLFSLMNGGGLHPFLDWPIESVLAETVEPILASIQEVSTFIVESQVQHYAELTFEPKFEEETGEHVLLPSDLSNVINAAEWPLATAEGDAKPLNFIIYVPKPEHRPLVIKQDGKSAAGYAFLLPQFGSVVIYNPPANETSKTMDKAILATMMETCTSHFLTLIGMSPRIAGWPDHSLWRRDAFYRARLMELIRSAQQTLASIPKMVDALPNMHVPEQAAARMAQALTHVDAALLHTTAANDYDLIAALRHARQAVAFAEAAFFDDKMVSLLYFPQEHKYGVYMPLFGPLLLPLGLSLLREIKGFLVARRVRRSTEAKKVQ</sequence>
<organism evidence="11 12">
    <name type="scientific">Protomyces lactucae-debilis</name>
    <dbReference type="NCBI Taxonomy" id="2754530"/>
    <lineage>
        <taxon>Eukaryota</taxon>
        <taxon>Fungi</taxon>
        <taxon>Dikarya</taxon>
        <taxon>Ascomycota</taxon>
        <taxon>Taphrinomycotina</taxon>
        <taxon>Taphrinomycetes</taxon>
        <taxon>Taphrinales</taxon>
        <taxon>Protomycetaceae</taxon>
        <taxon>Protomyces</taxon>
    </lineage>
</organism>
<dbReference type="PANTHER" id="PTHR21072:SF13">
    <property type="entry name" value="GPI TRANSAMIDASE COMPONENT PIG-S"/>
    <property type="match status" value="1"/>
</dbReference>
<keyword evidence="7 10" id="KW-1133">Transmembrane helix</keyword>
<keyword evidence="6" id="KW-0256">Endoplasmic reticulum</keyword>
<evidence type="ECO:0000256" key="5">
    <source>
        <dbReference type="ARBA" id="ARBA00022692"/>
    </source>
</evidence>
<keyword evidence="9" id="KW-0325">Glycoprotein</keyword>
<name>A0A1Y2FQR1_PROLT</name>
<evidence type="ECO:0000313" key="12">
    <source>
        <dbReference type="Proteomes" id="UP000193685"/>
    </source>
</evidence>
<evidence type="ECO:0000256" key="9">
    <source>
        <dbReference type="ARBA" id="ARBA00023180"/>
    </source>
</evidence>